<keyword evidence="2" id="KW-1185">Reference proteome</keyword>
<accession>A0AAE3MZW6</accession>
<dbReference type="Gene3D" id="1.10.8.1050">
    <property type="entry name" value="Antitoxin VbhA-like"/>
    <property type="match status" value="1"/>
</dbReference>
<gene>
    <name evidence="1" type="ORF">NOF55_08630</name>
</gene>
<dbReference type="InterPro" id="IPR043038">
    <property type="entry name" value="VbhA_sf"/>
</dbReference>
<name>A0AAE3MZW6_9HYPH</name>
<dbReference type="AlphaFoldDB" id="A0AAE3MZW6"/>
<dbReference type="EMBL" id="JANFPI010000003">
    <property type="protein sequence ID" value="MCX8997169.1"/>
    <property type="molecule type" value="Genomic_DNA"/>
</dbReference>
<dbReference type="InterPro" id="IPR033788">
    <property type="entry name" value="VbhA-like"/>
</dbReference>
<reference evidence="1" key="1">
    <citation type="submission" date="2022-07" db="EMBL/GenBank/DDBJ databases">
        <title>Ectorhizobium quercum gen.nov., sp. nov.</title>
        <authorList>
            <person name="Ma T."/>
            <person name="Li Y."/>
        </authorList>
    </citation>
    <scope>NUCLEOTIDE SEQUENCE</scope>
    <source>
        <strain evidence="1">BDR2-2</strain>
    </source>
</reference>
<proteinExistence type="predicted"/>
<evidence type="ECO:0000313" key="1">
    <source>
        <dbReference type="EMBL" id="MCX8997169.1"/>
    </source>
</evidence>
<dbReference type="Proteomes" id="UP001208771">
    <property type="component" value="Unassembled WGS sequence"/>
</dbReference>
<evidence type="ECO:0000313" key="2">
    <source>
        <dbReference type="Proteomes" id="UP001208771"/>
    </source>
</evidence>
<dbReference type="CDD" id="cd11586">
    <property type="entry name" value="VbhA_like"/>
    <property type="match status" value="1"/>
</dbReference>
<dbReference type="RefSeq" id="WP_306410966.1">
    <property type="nucleotide sequence ID" value="NZ_JANFPI010000003.1"/>
</dbReference>
<organism evidence="1 2">
    <name type="scientific">Ectorhizobium quercum</name>
    <dbReference type="NCBI Taxonomy" id="2965071"/>
    <lineage>
        <taxon>Bacteria</taxon>
        <taxon>Pseudomonadati</taxon>
        <taxon>Pseudomonadota</taxon>
        <taxon>Alphaproteobacteria</taxon>
        <taxon>Hyphomicrobiales</taxon>
        <taxon>Rhizobiaceae</taxon>
        <taxon>Ectorhizobium</taxon>
    </lineage>
</organism>
<sequence length="147" mass="16181">MSMQHRFTQIEVVDNALSNLRLSGHEPDAETIAFIWKIARGEVSGEEIDRWKADVSRWMRDNNESCCAGLSGTALPATLDVGPIMVAAISRIRELSGEAIPIPGCTIPEPEALRGRATRTFQRHPGPARLCGGEQVHNLLSNPQKQR</sequence>
<comment type="caution">
    <text evidence="1">The sequence shown here is derived from an EMBL/GenBank/DDBJ whole genome shotgun (WGS) entry which is preliminary data.</text>
</comment>
<protein>
    <submittedName>
        <fullName evidence="1">Antitoxin VbhA family protein</fullName>
    </submittedName>
</protein>